<evidence type="ECO:0000259" key="3">
    <source>
        <dbReference type="Pfam" id="PF25973"/>
    </source>
</evidence>
<dbReference type="PANTHER" id="PTHR30469:SF37">
    <property type="entry name" value="RAGD PROTEIN"/>
    <property type="match status" value="1"/>
</dbReference>
<evidence type="ECO:0000313" key="4">
    <source>
        <dbReference type="EMBL" id="SHM21840.1"/>
    </source>
</evidence>
<dbReference type="Proteomes" id="UP000183947">
    <property type="component" value="Unassembled WGS sequence"/>
</dbReference>
<dbReference type="Pfam" id="PF25973">
    <property type="entry name" value="BSH_CzcB"/>
    <property type="match status" value="1"/>
</dbReference>
<dbReference type="InterPro" id="IPR058792">
    <property type="entry name" value="Beta-barrel_RND_2"/>
</dbReference>
<dbReference type="Gene3D" id="2.40.30.170">
    <property type="match status" value="1"/>
</dbReference>
<evidence type="ECO:0000259" key="2">
    <source>
        <dbReference type="Pfam" id="PF25954"/>
    </source>
</evidence>
<gene>
    <name evidence="4" type="ORF">SAMN02746009_04134</name>
</gene>
<dbReference type="STRING" id="1121959.SAMN02746009_04134"/>
<dbReference type="Gene3D" id="2.40.50.100">
    <property type="match status" value="1"/>
</dbReference>
<dbReference type="GO" id="GO:0015562">
    <property type="term" value="F:efflux transmembrane transporter activity"/>
    <property type="evidence" value="ECO:0007669"/>
    <property type="project" value="TreeGrafter"/>
</dbReference>
<dbReference type="GO" id="GO:1990281">
    <property type="term" value="C:efflux pump complex"/>
    <property type="evidence" value="ECO:0007669"/>
    <property type="project" value="TreeGrafter"/>
</dbReference>
<dbReference type="InterPro" id="IPR058647">
    <property type="entry name" value="BSH_CzcB-like"/>
</dbReference>
<comment type="similarity">
    <text evidence="1">Belongs to the membrane fusion protein (MFP) (TC 8.A.1) family.</text>
</comment>
<reference evidence="5" key="1">
    <citation type="submission" date="2016-11" db="EMBL/GenBank/DDBJ databases">
        <authorList>
            <person name="Varghese N."/>
            <person name="Submissions S."/>
        </authorList>
    </citation>
    <scope>NUCLEOTIDE SEQUENCE [LARGE SCALE GENOMIC DNA]</scope>
    <source>
        <strain evidence="5">DSM 18569</strain>
    </source>
</reference>
<proteinExistence type="inferred from homology"/>
<evidence type="ECO:0000313" key="5">
    <source>
        <dbReference type="Proteomes" id="UP000183947"/>
    </source>
</evidence>
<dbReference type="AlphaFoldDB" id="A0A1M7H008"/>
<dbReference type="InterPro" id="IPR006143">
    <property type="entry name" value="RND_pump_MFP"/>
</dbReference>
<accession>A0A1M7H008</accession>
<dbReference type="SUPFAM" id="SSF111369">
    <property type="entry name" value="HlyD-like secretion proteins"/>
    <property type="match status" value="1"/>
</dbReference>
<dbReference type="Pfam" id="PF25954">
    <property type="entry name" value="Beta-barrel_RND_2"/>
    <property type="match status" value="1"/>
</dbReference>
<keyword evidence="5" id="KW-1185">Reference proteome</keyword>
<dbReference type="EMBL" id="FRAS01000042">
    <property type="protein sequence ID" value="SHM21840.1"/>
    <property type="molecule type" value="Genomic_DNA"/>
</dbReference>
<protein>
    <submittedName>
        <fullName evidence="4">RND family efflux transporter, MFP subunit</fullName>
    </submittedName>
</protein>
<evidence type="ECO:0000256" key="1">
    <source>
        <dbReference type="ARBA" id="ARBA00009477"/>
    </source>
</evidence>
<sequence>MPMATVSLAKDRLRDTLSLPGELLPYQEVDLYAKVSSFVQELKVDVGSEVVAGQLLLVLEAPEISSQRAAARSRVQSLEATYLATKASYDRVREASRTEGAIAPDALDQITARKNADLAQLQAAKAALQEVGVMENYLELRAPFSGVITARNVDKGAYVGPAGKGSQLPLLTLQEQKKLRLVVSVPESHRPYLNALSTVSFTVRSLPQTTFTGKIMRQAGALDQRLRSERIELDVPNPGKQLLPRMIADIRLPLAAKDSTFVVPTTAVIDSDEGVYVLKKAPGGPVKVPVRKGRQQGGKVEIFGHLSVGDKLMAKAMPPMKAGMGAMK</sequence>
<feature type="domain" description="CusB-like beta-barrel" evidence="2">
    <location>
        <begin position="181"/>
        <end position="252"/>
    </location>
</feature>
<dbReference type="NCBIfam" id="TIGR01730">
    <property type="entry name" value="RND_mfp"/>
    <property type="match status" value="1"/>
</dbReference>
<dbReference type="PANTHER" id="PTHR30469">
    <property type="entry name" value="MULTIDRUG RESISTANCE PROTEIN MDTA"/>
    <property type="match status" value="1"/>
</dbReference>
<feature type="domain" description="CzcB-like barrel-sandwich hybrid" evidence="3">
    <location>
        <begin position="29"/>
        <end position="160"/>
    </location>
</feature>
<organism evidence="4 5">
    <name type="scientific">Hymenobacter psychrotolerans DSM 18569</name>
    <dbReference type="NCBI Taxonomy" id="1121959"/>
    <lineage>
        <taxon>Bacteria</taxon>
        <taxon>Pseudomonadati</taxon>
        <taxon>Bacteroidota</taxon>
        <taxon>Cytophagia</taxon>
        <taxon>Cytophagales</taxon>
        <taxon>Hymenobacteraceae</taxon>
        <taxon>Hymenobacter</taxon>
    </lineage>
</organism>
<dbReference type="Gene3D" id="1.10.287.470">
    <property type="entry name" value="Helix hairpin bin"/>
    <property type="match status" value="1"/>
</dbReference>
<dbReference type="Gene3D" id="2.40.420.20">
    <property type="match status" value="1"/>
</dbReference>
<name>A0A1M7H008_9BACT</name>